<evidence type="ECO:0000259" key="9">
    <source>
        <dbReference type="PROSITE" id="PS51012"/>
    </source>
</evidence>
<feature type="transmembrane region" description="Helical" evidence="8">
    <location>
        <begin position="238"/>
        <end position="255"/>
    </location>
</feature>
<comment type="subcellular location">
    <subcellularLocation>
        <location evidence="1 8">Cell membrane</location>
        <topology evidence="1 8">Multi-pass membrane protein</topology>
    </subcellularLocation>
</comment>
<evidence type="ECO:0000256" key="5">
    <source>
        <dbReference type="ARBA" id="ARBA00022692"/>
    </source>
</evidence>
<evidence type="ECO:0000256" key="1">
    <source>
        <dbReference type="ARBA" id="ARBA00004651"/>
    </source>
</evidence>
<keyword evidence="6 8" id="KW-1133">Transmembrane helix</keyword>
<feature type="transmembrane region" description="Helical" evidence="8">
    <location>
        <begin position="180"/>
        <end position="200"/>
    </location>
</feature>
<dbReference type="PROSITE" id="PS51012">
    <property type="entry name" value="ABC_TM2"/>
    <property type="match status" value="1"/>
</dbReference>
<keyword evidence="11" id="KW-1185">Reference proteome</keyword>
<feature type="domain" description="ABC transmembrane type-2" evidence="9">
    <location>
        <begin position="35"/>
        <end position="258"/>
    </location>
</feature>
<gene>
    <name evidence="10" type="ORF">D3H35_15085</name>
</gene>
<dbReference type="AlphaFoldDB" id="A0A398CH60"/>
<feature type="transmembrane region" description="Helical" evidence="8">
    <location>
        <begin position="104"/>
        <end position="137"/>
    </location>
</feature>
<keyword evidence="4 8" id="KW-1003">Cell membrane</keyword>
<comment type="caution">
    <text evidence="10">The sequence shown here is derived from an EMBL/GenBank/DDBJ whole genome shotgun (WGS) entry which is preliminary data.</text>
</comment>
<proteinExistence type="inferred from homology"/>
<evidence type="ECO:0000256" key="2">
    <source>
        <dbReference type="ARBA" id="ARBA00007783"/>
    </source>
</evidence>
<evidence type="ECO:0000313" key="10">
    <source>
        <dbReference type="EMBL" id="RIE02083.1"/>
    </source>
</evidence>
<evidence type="ECO:0000256" key="6">
    <source>
        <dbReference type="ARBA" id="ARBA00022989"/>
    </source>
</evidence>
<name>A0A398CH60_9BACL</name>
<dbReference type="GO" id="GO:0005886">
    <property type="term" value="C:plasma membrane"/>
    <property type="evidence" value="ECO:0007669"/>
    <property type="project" value="UniProtKB-SubCell"/>
</dbReference>
<dbReference type="InterPro" id="IPR047817">
    <property type="entry name" value="ABC2_TM_bact-type"/>
</dbReference>
<dbReference type="InterPro" id="IPR013525">
    <property type="entry name" value="ABC2_TM"/>
</dbReference>
<feature type="transmembrane region" description="Helical" evidence="8">
    <location>
        <begin position="149"/>
        <end position="173"/>
    </location>
</feature>
<feature type="transmembrane region" description="Helical" evidence="8">
    <location>
        <begin position="30"/>
        <end position="54"/>
    </location>
</feature>
<accession>A0A398CH60</accession>
<keyword evidence="7 8" id="KW-0472">Membrane</keyword>
<evidence type="ECO:0000256" key="4">
    <source>
        <dbReference type="ARBA" id="ARBA00022475"/>
    </source>
</evidence>
<dbReference type="OrthoDB" id="9794365at2"/>
<dbReference type="Proteomes" id="UP000266340">
    <property type="component" value="Unassembled WGS sequence"/>
</dbReference>
<comment type="similarity">
    <text evidence="2 8">Belongs to the ABC-2 integral membrane protein family.</text>
</comment>
<evidence type="ECO:0000256" key="7">
    <source>
        <dbReference type="ARBA" id="ARBA00023136"/>
    </source>
</evidence>
<organism evidence="10 11">
    <name type="scientific">Cohnella faecalis</name>
    <dbReference type="NCBI Taxonomy" id="2315694"/>
    <lineage>
        <taxon>Bacteria</taxon>
        <taxon>Bacillati</taxon>
        <taxon>Bacillota</taxon>
        <taxon>Bacilli</taxon>
        <taxon>Bacillales</taxon>
        <taxon>Paenibacillaceae</taxon>
        <taxon>Cohnella</taxon>
    </lineage>
</organism>
<keyword evidence="5 8" id="KW-0812">Transmembrane</keyword>
<dbReference type="GO" id="GO:0140359">
    <property type="term" value="F:ABC-type transporter activity"/>
    <property type="evidence" value="ECO:0007669"/>
    <property type="project" value="InterPro"/>
</dbReference>
<evidence type="ECO:0000256" key="3">
    <source>
        <dbReference type="ARBA" id="ARBA00022448"/>
    </source>
</evidence>
<evidence type="ECO:0000256" key="8">
    <source>
        <dbReference type="RuleBase" id="RU361157"/>
    </source>
</evidence>
<protein>
    <recommendedName>
        <fullName evidence="8">Transport permease protein</fullName>
    </recommendedName>
</protein>
<reference evidence="10 11" key="1">
    <citation type="submission" date="2018-09" db="EMBL/GenBank/DDBJ databases">
        <title>Cohnella cavernae sp. nov., isolated from a karst cave.</title>
        <authorList>
            <person name="Zhu H."/>
        </authorList>
    </citation>
    <scope>NUCLEOTIDE SEQUENCE [LARGE SCALE GENOMIC DNA]</scope>
    <source>
        <strain evidence="10 11">K2E09-144</strain>
    </source>
</reference>
<dbReference type="EMBL" id="QXJM01000039">
    <property type="protein sequence ID" value="RIE02083.1"/>
    <property type="molecule type" value="Genomic_DNA"/>
</dbReference>
<dbReference type="Pfam" id="PF01061">
    <property type="entry name" value="ABC2_membrane"/>
    <property type="match status" value="1"/>
</dbReference>
<dbReference type="PANTHER" id="PTHR30413:SF10">
    <property type="entry name" value="CAPSULE POLYSACCHARIDE EXPORT INNER-MEMBRANE PROTEIN CTRC"/>
    <property type="match status" value="1"/>
</dbReference>
<feature type="transmembrane region" description="Helical" evidence="8">
    <location>
        <begin position="66"/>
        <end position="83"/>
    </location>
</feature>
<keyword evidence="3 8" id="KW-0813">Transport</keyword>
<sequence length="266" mass="30943">MSTLYSMLKETVKNRRLVYELAKKDFRAKYLGASLGIIWAFVQPMIMIAIYWFVFQIGFRSVPVENVPFVLWLMAGIIPWFFISESFSSSIHAITENGYLVKKVVFNVSLLPLVKIVSALFVHLFFIGILFLMFISYGFAPSLYHLQVIYYVFASILFATGFSWLASSIVVFIKDVGQIVAMLLQFGFWLTPIFWSLNIVPDKYRFILKLNPVYYLVEGFRSTFIYHKWFWETPSLTLYFWVVTAMLLAAGAIVFKRLRPHFADVL</sequence>
<dbReference type="RefSeq" id="WP_119150123.1">
    <property type="nucleotide sequence ID" value="NZ_JBHSOV010000009.1"/>
</dbReference>
<dbReference type="PANTHER" id="PTHR30413">
    <property type="entry name" value="INNER MEMBRANE TRANSPORT PERMEASE"/>
    <property type="match status" value="1"/>
</dbReference>
<evidence type="ECO:0000313" key="11">
    <source>
        <dbReference type="Proteomes" id="UP000266340"/>
    </source>
</evidence>
<dbReference type="GO" id="GO:0015920">
    <property type="term" value="P:lipopolysaccharide transport"/>
    <property type="evidence" value="ECO:0007669"/>
    <property type="project" value="TreeGrafter"/>
</dbReference>